<evidence type="ECO:0000313" key="1">
    <source>
        <dbReference type="EMBL" id="JAH46945.1"/>
    </source>
</evidence>
<sequence>MLSLVDQGTFFQCPYHSLIQKLVDNHSENRIQ</sequence>
<name>A0A0E9T1W2_ANGAN</name>
<proteinExistence type="predicted"/>
<organism evidence="1">
    <name type="scientific">Anguilla anguilla</name>
    <name type="common">European freshwater eel</name>
    <name type="synonym">Muraena anguilla</name>
    <dbReference type="NCBI Taxonomy" id="7936"/>
    <lineage>
        <taxon>Eukaryota</taxon>
        <taxon>Metazoa</taxon>
        <taxon>Chordata</taxon>
        <taxon>Craniata</taxon>
        <taxon>Vertebrata</taxon>
        <taxon>Euteleostomi</taxon>
        <taxon>Actinopterygii</taxon>
        <taxon>Neopterygii</taxon>
        <taxon>Teleostei</taxon>
        <taxon>Anguilliformes</taxon>
        <taxon>Anguillidae</taxon>
        <taxon>Anguilla</taxon>
    </lineage>
</organism>
<dbReference type="AlphaFoldDB" id="A0A0E9T1W2"/>
<reference evidence="1" key="1">
    <citation type="submission" date="2014-11" db="EMBL/GenBank/DDBJ databases">
        <authorList>
            <person name="Amaro Gonzalez C."/>
        </authorList>
    </citation>
    <scope>NUCLEOTIDE SEQUENCE</scope>
</reference>
<protein>
    <submittedName>
        <fullName evidence="1">Uncharacterized protein</fullName>
    </submittedName>
</protein>
<dbReference type="EMBL" id="GBXM01061632">
    <property type="protein sequence ID" value="JAH46945.1"/>
    <property type="molecule type" value="Transcribed_RNA"/>
</dbReference>
<reference evidence="1" key="2">
    <citation type="journal article" date="2015" name="Fish Shellfish Immunol.">
        <title>Early steps in the European eel (Anguilla anguilla)-Vibrio vulnificus interaction in the gills: Role of the RtxA13 toxin.</title>
        <authorList>
            <person name="Callol A."/>
            <person name="Pajuelo D."/>
            <person name="Ebbesson L."/>
            <person name="Teles M."/>
            <person name="MacKenzie S."/>
            <person name="Amaro C."/>
        </authorList>
    </citation>
    <scope>NUCLEOTIDE SEQUENCE</scope>
</reference>
<accession>A0A0E9T1W2</accession>